<feature type="region of interest" description="Disordered" evidence="7">
    <location>
        <begin position="1"/>
        <end position="35"/>
    </location>
</feature>
<keyword evidence="10" id="KW-1185">Reference proteome</keyword>
<keyword evidence="5" id="KW-0408">Iron</keyword>
<dbReference type="Pfam" id="PF00351">
    <property type="entry name" value="Biopterin_H"/>
    <property type="match status" value="1"/>
</dbReference>
<dbReference type="SUPFAM" id="SSF56534">
    <property type="entry name" value="Aromatic aminoacid monoxygenases, catalytic and oligomerization domains"/>
    <property type="match status" value="1"/>
</dbReference>
<dbReference type="PANTHER" id="PTHR11473">
    <property type="entry name" value="AROMATIC AMINO ACID HYDROXYLASE"/>
    <property type="match status" value="1"/>
</dbReference>
<evidence type="ECO:0000256" key="1">
    <source>
        <dbReference type="ARBA" id="ARBA00001954"/>
    </source>
</evidence>
<organism evidence="9 10">
    <name type="scientific">Elysia marginata</name>
    <dbReference type="NCBI Taxonomy" id="1093978"/>
    <lineage>
        <taxon>Eukaryota</taxon>
        <taxon>Metazoa</taxon>
        <taxon>Spiralia</taxon>
        <taxon>Lophotrochozoa</taxon>
        <taxon>Mollusca</taxon>
        <taxon>Gastropoda</taxon>
        <taxon>Heterobranchia</taxon>
        <taxon>Euthyneura</taxon>
        <taxon>Panpulmonata</taxon>
        <taxon>Sacoglossa</taxon>
        <taxon>Placobranchoidea</taxon>
        <taxon>Plakobranchidae</taxon>
        <taxon>Elysia</taxon>
    </lineage>
</organism>
<evidence type="ECO:0000256" key="3">
    <source>
        <dbReference type="ARBA" id="ARBA00022723"/>
    </source>
</evidence>
<dbReference type="InterPro" id="IPR036951">
    <property type="entry name" value="ArAA_hydroxylase_sf"/>
</dbReference>
<sequence>MLARKRRESLSDREITVEPDLKRSPSRAKTIQSRRNRHSSIFIVPNEARQVRPVHSGSEIPYVEYTKEEVATWGTVFRELMKLYPTHACREYLANIPLLVEHCGYREDNVPQLEDISRFLKARTGFTLRPVAGYLSSRDFLAGLAFRVFHCTQYIRHRSDPFYTPEP</sequence>
<evidence type="ECO:0000256" key="6">
    <source>
        <dbReference type="ARBA" id="ARBA00023033"/>
    </source>
</evidence>
<evidence type="ECO:0000256" key="2">
    <source>
        <dbReference type="ARBA" id="ARBA00009712"/>
    </source>
</evidence>
<feature type="domain" description="Biopterin-dependent aromatic amino acid hydroxylase family profile" evidence="8">
    <location>
        <begin position="1"/>
        <end position="167"/>
    </location>
</feature>
<dbReference type="PROSITE" id="PS51410">
    <property type="entry name" value="BH4_AAA_HYDROXYL_2"/>
    <property type="match status" value="1"/>
</dbReference>
<dbReference type="GO" id="GO:0005506">
    <property type="term" value="F:iron ion binding"/>
    <property type="evidence" value="ECO:0007669"/>
    <property type="project" value="InterPro"/>
</dbReference>
<dbReference type="EMBL" id="BMAT01000299">
    <property type="protein sequence ID" value="GFR63607.1"/>
    <property type="molecule type" value="Genomic_DNA"/>
</dbReference>
<comment type="caution">
    <text evidence="9">The sequence shown here is derived from an EMBL/GenBank/DDBJ whole genome shotgun (WGS) entry which is preliminary data.</text>
</comment>
<evidence type="ECO:0000313" key="10">
    <source>
        <dbReference type="Proteomes" id="UP000762676"/>
    </source>
</evidence>
<evidence type="ECO:0000256" key="4">
    <source>
        <dbReference type="ARBA" id="ARBA00023002"/>
    </source>
</evidence>
<evidence type="ECO:0000313" key="9">
    <source>
        <dbReference type="EMBL" id="GFR63607.1"/>
    </source>
</evidence>
<comment type="similarity">
    <text evidence="2">Belongs to the biopterin-dependent aromatic amino acid hydroxylase family.</text>
</comment>
<keyword evidence="6" id="KW-0503">Monooxygenase</keyword>
<dbReference type="InterPro" id="IPR019774">
    <property type="entry name" value="Aromatic-AA_hydroxylase_C"/>
</dbReference>
<comment type="cofactor">
    <cofactor evidence="1">
        <name>Fe(2+)</name>
        <dbReference type="ChEBI" id="CHEBI:29033"/>
    </cofactor>
</comment>
<name>A0AAV4ER60_9GAST</name>
<accession>A0AAV4ER60</accession>
<dbReference type="Proteomes" id="UP000762676">
    <property type="component" value="Unassembled WGS sequence"/>
</dbReference>
<protein>
    <submittedName>
        <fullName evidence="9">Tryptophan 5-hydroxylase 1</fullName>
    </submittedName>
</protein>
<dbReference type="Gene3D" id="1.10.800.10">
    <property type="entry name" value="Aromatic amino acid hydroxylase"/>
    <property type="match status" value="1"/>
</dbReference>
<dbReference type="InterPro" id="IPR036329">
    <property type="entry name" value="Aro-AA_hydroxylase_C_sf"/>
</dbReference>
<reference evidence="9 10" key="1">
    <citation type="journal article" date="2021" name="Elife">
        <title>Chloroplast acquisition without the gene transfer in kleptoplastic sea slugs, Plakobranchus ocellatus.</title>
        <authorList>
            <person name="Maeda T."/>
            <person name="Takahashi S."/>
            <person name="Yoshida T."/>
            <person name="Shimamura S."/>
            <person name="Takaki Y."/>
            <person name="Nagai Y."/>
            <person name="Toyoda A."/>
            <person name="Suzuki Y."/>
            <person name="Arimoto A."/>
            <person name="Ishii H."/>
            <person name="Satoh N."/>
            <person name="Nishiyama T."/>
            <person name="Hasebe M."/>
            <person name="Maruyama T."/>
            <person name="Minagawa J."/>
            <person name="Obokata J."/>
            <person name="Shigenobu S."/>
        </authorList>
    </citation>
    <scope>NUCLEOTIDE SEQUENCE [LARGE SCALE GENOMIC DNA]</scope>
</reference>
<proteinExistence type="inferred from homology"/>
<evidence type="ECO:0000256" key="7">
    <source>
        <dbReference type="SAM" id="MobiDB-lite"/>
    </source>
</evidence>
<gene>
    <name evidence="9" type="ORF">ElyMa_000160600</name>
</gene>
<keyword evidence="4" id="KW-0560">Oxidoreductase</keyword>
<dbReference type="PANTHER" id="PTHR11473:SF16">
    <property type="entry name" value="TRYPTOPHAN 5-HYDROXYLASE 2"/>
    <property type="match status" value="1"/>
</dbReference>
<keyword evidence="3" id="KW-0479">Metal-binding</keyword>
<dbReference type="GO" id="GO:0009072">
    <property type="term" value="P:aromatic amino acid metabolic process"/>
    <property type="evidence" value="ECO:0007669"/>
    <property type="project" value="InterPro"/>
</dbReference>
<evidence type="ECO:0000256" key="5">
    <source>
        <dbReference type="ARBA" id="ARBA00023004"/>
    </source>
</evidence>
<feature type="compositionally biased region" description="Basic and acidic residues" evidence="7">
    <location>
        <begin position="8"/>
        <end position="23"/>
    </location>
</feature>
<dbReference type="AlphaFoldDB" id="A0AAV4ER60"/>
<dbReference type="InterPro" id="IPR001273">
    <property type="entry name" value="ArAA_hydroxylase"/>
</dbReference>
<evidence type="ECO:0000259" key="8">
    <source>
        <dbReference type="PROSITE" id="PS51410"/>
    </source>
</evidence>
<dbReference type="GO" id="GO:0043005">
    <property type="term" value="C:neuron projection"/>
    <property type="evidence" value="ECO:0007669"/>
    <property type="project" value="TreeGrafter"/>
</dbReference>
<dbReference type="GO" id="GO:0004510">
    <property type="term" value="F:tryptophan 5-monooxygenase activity"/>
    <property type="evidence" value="ECO:0007669"/>
    <property type="project" value="TreeGrafter"/>
</dbReference>